<keyword evidence="1" id="KW-0472">Membrane</keyword>
<gene>
    <name evidence="2" type="ORF">DFH94DRAFT_744429</name>
</gene>
<dbReference type="OrthoDB" id="3257107at2759"/>
<accession>A0A9P5MVG3</accession>
<reference evidence="2" key="1">
    <citation type="submission" date="2019-10" db="EMBL/GenBank/DDBJ databases">
        <authorList>
            <consortium name="DOE Joint Genome Institute"/>
            <person name="Kuo A."/>
            <person name="Miyauchi S."/>
            <person name="Kiss E."/>
            <person name="Drula E."/>
            <person name="Kohler A."/>
            <person name="Sanchez-Garcia M."/>
            <person name="Andreopoulos B."/>
            <person name="Barry K.W."/>
            <person name="Bonito G."/>
            <person name="Buee M."/>
            <person name="Carver A."/>
            <person name="Chen C."/>
            <person name="Cichocki N."/>
            <person name="Clum A."/>
            <person name="Culley D."/>
            <person name="Crous P.W."/>
            <person name="Fauchery L."/>
            <person name="Girlanda M."/>
            <person name="Hayes R."/>
            <person name="Keri Z."/>
            <person name="LaButti K."/>
            <person name="Lipzen A."/>
            <person name="Lombard V."/>
            <person name="Magnuson J."/>
            <person name="Maillard F."/>
            <person name="Morin E."/>
            <person name="Murat C."/>
            <person name="Nolan M."/>
            <person name="Ohm R."/>
            <person name="Pangilinan J."/>
            <person name="Pereira M."/>
            <person name="Perotto S."/>
            <person name="Peter M."/>
            <person name="Riley R."/>
            <person name="Sitrit Y."/>
            <person name="Stielow B."/>
            <person name="Szollosi G."/>
            <person name="Zifcakova L."/>
            <person name="Stursova M."/>
            <person name="Spatafora J.W."/>
            <person name="Tedersoo L."/>
            <person name="Vaario L.-M."/>
            <person name="Yamada A."/>
            <person name="Yan M."/>
            <person name="Wang P."/>
            <person name="Xu J."/>
            <person name="Bruns T."/>
            <person name="Baldrian P."/>
            <person name="Vilgalys R."/>
            <person name="Henrissat B."/>
            <person name="Grigoriev I.V."/>
            <person name="Hibbett D."/>
            <person name="Nagy L.G."/>
            <person name="Martin F.M."/>
        </authorList>
    </citation>
    <scope>NUCLEOTIDE SEQUENCE</scope>
    <source>
        <strain evidence="2">Prilba</strain>
    </source>
</reference>
<feature type="transmembrane region" description="Helical" evidence="1">
    <location>
        <begin position="6"/>
        <end position="27"/>
    </location>
</feature>
<dbReference type="AlphaFoldDB" id="A0A9P5MVG3"/>
<sequence>MHFIDILSLSLSFLGIYGLFLSLRYLIPCYIIPFISANLSSTQTLLNHAEAINAIPPESEYRTHLDVLANRFAAMRVESNLARGPFQQLRLAIQRGLTCRLSVLYYRIEGMKSKLELAIDKQRLRVAESTTRTAVPIPAAAIATLANNVADPTLPLPATSP</sequence>
<protein>
    <submittedName>
        <fullName evidence="2">Uncharacterized protein</fullName>
    </submittedName>
</protein>
<evidence type="ECO:0000256" key="1">
    <source>
        <dbReference type="SAM" id="Phobius"/>
    </source>
</evidence>
<dbReference type="Proteomes" id="UP000759537">
    <property type="component" value="Unassembled WGS sequence"/>
</dbReference>
<proteinExistence type="predicted"/>
<keyword evidence="1" id="KW-0812">Transmembrane</keyword>
<evidence type="ECO:0000313" key="3">
    <source>
        <dbReference type="Proteomes" id="UP000759537"/>
    </source>
</evidence>
<evidence type="ECO:0000313" key="2">
    <source>
        <dbReference type="EMBL" id="KAF8479561.1"/>
    </source>
</evidence>
<keyword evidence="1" id="KW-1133">Transmembrane helix</keyword>
<comment type="caution">
    <text evidence="2">The sequence shown here is derived from an EMBL/GenBank/DDBJ whole genome shotgun (WGS) entry which is preliminary data.</text>
</comment>
<organism evidence="2 3">
    <name type="scientific">Russula ochroleuca</name>
    <dbReference type="NCBI Taxonomy" id="152965"/>
    <lineage>
        <taxon>Eukaryota</taxon>
        <taxon>Fungi</taxon>
        <taxon>Dikarya</taxon>
        <taxon>Basidiomycota</taxon>
        <taxon>Agaricomycotina</taxon>
        <taxon>Agaricomycetes</taxon>
        <taxon>Russulales</taxon>
        <taxon>Russulaceae</taxon>
        <taxon>Russula</taxon>
    </lineage>
</organism>
<keyword evidence="3" id="KW-1185">Reference proteome</keyword>
<name>A0A9P5MVG3_9AGAM</name>
<dbReference type="EMBL" id="WHVB01000009">
    <property type="protein sequence ID" value="KAF8479561.1"/>
    <property type="molecule type" value="Genomic_DNA"/>
</dbReference>
<reference evidence="2" key="2">
    <citation type="journal article" date="2020" name="Nat. Commun.">
        <title>Large-scale genome sequencing of mycorrhizal fungi provides insights into the early evolution of symbiotic traits.</title>
        <authorList>
            <person name="Miyauchi S."/>
            <person name="Kiss E."/>
            <person name="Kuo A."/>
            <person name="Drula E."/>
            <person name="Kohler A."/>
            <person name="Sanchez-Garcia M."/>
            <person name="Morin E."/>
            <person name="Andreopoulos B."/>
            <person name="Barry K.W."/>
            <person name="Bonito G."/>
            <person name="Buee M."/>
            <person name="Carver A."/>
            <person name="Chen C."/>
            <person name="Cichocki N."/>
            <person name="Clum A."/>
            <person name="Culley D."/>
            <person name="Crous P.W."/>
            <person name="Fauchery L."/>
            <person name="Girlanda M."/>
            <person name="Hayes R.D."/>
            <person name="Keri Z."/>
            <person name="LaButti K."/>
            <person name="Lipzen A."/>
            <person name="Lombard V."/>
            <person name="Magnuson J."/>
            <person name="Maillard F."/>
            <person name="Murat C."/>
            <person name="Nolan M."/>
            <person name="Ohm R.A."/>
            <person name="Pangilinan J."/>
            <person name="Pereira M.F."/>
            <person name="Perotto S."/>
            <person name="Peter M."/>
            <person name="Pfister S."/>
            <person name="Riley R."/>
            <person name="Sitrit Y."/>
            <person name="Stielow J.B."/>
            <person name="Szollosi G."/>
            <person name="Zifcakova L."/>
            <person name="Stursova M."/>
            <person name="Spatafora J.W."/>
            <person name="Tedersoo L."/>
            <person name="Vaario L.M."/>
            <person name="Yamada A."/>
            <person name="Yan M."/>
            <person name="Wang P."/>
            <person name="Xu J."/>
            <person name="Bruns T."/>
            <person name="Baldrian P."/>
            <person name="Vilgalys R."/>
            <person name="Dunand C."/>
            <person name="Henrissat B."/>
            <person name="Grigoriev I.V."/>
            <person name="Hibbett D."/>
            <person name="Nagy L.G."/>
            <person name="Martin F.M."/>
        </authorList>
    </citation>
    <scope>NUCLEOTIDE SEQUENCE</scope>
    <source>
        <strain evidence="2">Prilba</strain>
    </source>
</reference>